<dbReference type="Gene3D" id="3.20.20.190">
    <property type="entry name" value="Phosphatidylinositol (PI) phosphodiesterase"/>
    <property type="match status" value="1"/>
</dbReference>
<evidence type="ECO:0000256" key="7">
    <source>
        <dbReference type="SAM" id="MobiDB-lite"/>
    </source>
</evidence>
<dbReference type="EMBL" id="CAJPIZ010007916">
    <property type="protein sequence ID" value="CAG2110711.1"/>
    <property type="molecule type" value="Genomic_DNA"/>
</dbReference>
<dbReference type="SUPFAM" id="SSF49562">
    <property type="entry name" value="C2 domain (Calcium/lipid-binding domain, CaLB)"/>
    <property type="match status" value="1"/>
</dbReference>
<reference evidence="10" key="1">
    <citation type="submission" date="2020-11" db="EMBL/GenBank/DDBJ databases">
        <authorList>
            <person name="Tran Van P."/>
        </authorList>
    </citation>
    <scope>NUCLEOTIDE SEQUENCE</scope>
</reference>
<dbReference type="PANTHER" id="PTHR10336">
    <property type="entry name" value="PHOSPHOINOSITIDE-SPECIFIC PHOSPHOLIPASE C FAMILY PROTEIN"/>
    <property type="match status" value="1"/>
</dbReference>
<evidence type="ECO:0000313" key="10">
    <source>
        <dbReference type="EMBL" id="CAD7630281.1"/>
    </source>
</evidence>
<dbReference type="GO" id="GO:0046488">
    <property type="term" value="P:phosphatidylinositol metabolic process"/>
    <property type="evidence" value="ECO:0007669"/>
    <property type="project" value="TreeGrafter"/>
</dbReference>
<evidence type="ECO:0000256" key="4">
    <source>
        <dbReference type="ARBA" id="ARBA00023157"/>
    </source>
</evidence>
<dbReference type="InterPro" id="IPR035892">
    <property type="entry name" value="C2_domain_sf"/>
</dbReference>
<evidence type="ECO:0000256" key="5">
    <source>
        <dbReference type="ARBA" id="ARBA00023239"/>
    </source>
</evidence>
<accession>A0A7R9KY47</accession>
<dbReference type="Pfam" id="PF00387">
    <property type="entry name" value="PI-PLC-Y"/>
    <property type="match status" value="1"/>
</dbReference>
<keyword evidence="6" id="KW-0378">Hydrolase</keyword>
<dbReference type="SMART" id="SM00239">
    <property type="entry name" value="C2"/>
    <property type="match status" value="1"/>
</dbReference>
<proteinExistence type="predicted"/>
<dbReference type="InterPro" id="IPR001192">
    <property type="entry name" value="PI-PLC_fam"/>
</dbReference>
<dbReference type="GO" id="GO:0046872">
    <property type="term" value="F:metal ion binding"/>
    <property type="evidence" value="ECO:0007669"/>
    <property type="project" value="UniProtKB-KW"/>
</dbReference>
<feature type="domain" description="PI-PLC Y-box" evidence="9">
    <location>
        <begin position="4"/>
        <end position="95"/>
    </location>
</feature>
<evidence type="ECO:0000256" key="2">
    <source>
        <dbReference type="ARBA" id="ARBA00022723"/>
    </source>
</evidence>
<dbReference type="GO" id="GO:0004435">
    <property type="term" value="F:phosphatidylinositol-4,5-bisphosphate phospholipase C activity"/>
    <property type="evidence" value="ECO:0007669"/>
    <property type="project" value="UniProtKB-EC"/>
</dbReference>
<dbReference type="SMART" id="SM00149">
    <property type="entry name" value="PLCYc"/>
    <property type="match status" value="1"/>
</dbReference>
<feature type="compositionally biased region" description="Polar residues" evidence="7">
    <location>
        <begin position="507"/>
        <end position="520"/>
    </location>
</feature>
<gene>
    <name evidence="10" type="ORF">OSB1V03_LOCUS10694</name>
</gene>
<evidence type="ECO:0000256" key="6">
    <source>
        <dbReference type="RuleBase" id="RU361133"/>
    </source>
</evidence>
<dbReference type="PRINTS" id="PR00390">
    <property type="entry name" value="PHPHLIPASEC"/>
</dbReference>
<dbReference type="Pfam" id="PF00168">
    <property type="entry name" value="C2"/>
    <property type="match status" value="1"/>
</dbReference>
<feature type="compositionally biased region" description="Pro residues" evidence="7">
    <location>
        <begin position="484"/>
        <end position="495"/>
    </location>
</feature>
<dbReference type="GO" id="GO:0016042">
    <property type="term" value="P:lipid catabolic process"/>
    <property type="evidence" value="ECO:0007669"/>
    <property type="project" value="UniProtKB-KW"/>
</dbReference>
<keyword evidence="6" id="KW-0442">Lipid degradation</keyword>
<evidence type="ECO:0000256" key="3">
    <source>
        <dbReference type="ARBA" id="ARBA00022842"/>
    </source>
</evidence>
<keyword evidence="11" id="KW-1185">Reference proteome</keyword>
<dbReference type="PROSITE" id="PS50008">
    <property type="entry name" value="PIPLC_Y_DOMAIN"/>
    <property type="match status" value="1"/>
</dbReference>
<dbReference type="Gene3D" id="2.60.40.150">
    <property type="entry name" value="C2 domain"/>
    <property type="match status" value="1"/>
</dbReference>
<dbReference type="Proteomes" id="UP000759131">
    <property type="component" value="Unassembled WGS sequence"/>
</dbReference>
<dbReference type="CDD" id="cd00275">
    <property type="entry name" value="C2_PLC_like"/>
    <property type="match status" value="1"/>
</dbReference>
<dbReference type="InterPro" id="IPR001711">
    <property type="entry name" value="PLipase_C_Pinositol-sp_Y"/>
</dbReference>
<keyword evidence="4" id="KW-1015">Disulfide bond</keyword>
<keyword evidence="2" id="KW-0479">Metal-binding</keyword>
<dbReference type="GO" id="GO:0032228">
    <property type="term" value="P:regulation of synaptic transmission, GABAergic"/>
    <property type="evidence" value="ECO:0007669"/>
    <property type="project" value="TreeGrafter"/>
</dbReference>
<dbReference type="EC" id="3.1.4.11" evidence="6"/>
<evidence type="ECO:0000256" key="1">
    <source>
        <dbReference type="ARBA" id="ARBA00000110"/>
    </source>
</evidence>
<feature type="region of interest" description="Disordered" evidence="7">
    <location>
        <begin position="480"/>
        <end position="547"/>
    </location>
</feature>
<keyword evidence="5" id="KW-0456">Lyase</keyword>
<feature type="compositionally biased region" description="Polar residues" evidence="7">
    <location>
        <begin position="530"/>
        <end position="547"/>
    </location>
</feature>
<dbReference type="InterPro" id="IPR017946">
    <property type="entry name" value="PLC-like_Pdiesterase_TIM-brl"/>
</dbReference>
<sequence length="547" mass="61083">MNCWEVSQFGEALASKLALTAADELAHHNKTFITQVSPDVSRVDSSNVNPLDFWNCGVQLVAMNYQTGGQMMDLYRGWFSQNGSCGYVLKPAFLRERFCLFNSRRKDSLPGIDPLCIRLKIISGQQLPRPRGASSKATSIDPYVMVQMFGVPADCAEARTRTVTNENPIFEESFEFNVSVPELALLRFVVLDDDYINDDFIGENVVPIECIQSGYKHIRLHNANGECQPTATIFVQISLTHRYGSKQKLRRKRSWSQKQSTDLRSIGVKSIDEQFKSASTLIHESIQLRRSVEKVIIDLCDECSLQESANMAQCLRVVTLRLASTSTVQSCEVVTTDQGYPVLRATGELTPKLTKTMTTVEKTVSEFYYVTQNAKNTIDMLSEIHETVVSLGDQLPTLCTNQSIKGRKADKIAENFMWDMSVLRTEMDLLRAIKNDCECALKQVERLGLSLKRIFLRERESMTSSSAKDPLAVPVLTGATLMPQPEPKQPPPSPLSPGDGRLRSILKKTSQSSSPSALDQNESHFHENVFLSSDESNASNSPKLNNS</sequence>
<organism evidence="10">
    <name type="scientific">Medioppia subpectinata</name>
    <dbReference type="NCBI Taxonomy" id="1979941"/>
    <lineage>
        <taxon>Eukaryota</taxon>
        <taxon>Metazoa</taxon>
        <taxon>Ecdysozoa</taxon>
        <taxon>Arthropoda</taxon>
        <taxon>Chelicerata</taxon>
        <taxon>Arachnida</taxon>
        <taxon>Acari</taxon>
        <taxon>Acariformes</taxon>
        <taxon>Sarcoptiformes</taxon>
        <taxon>Oribatida</taxon>
        <taxon>Brachypylina</taxon>
        <taxon>Oppioidea</taxon>
        <taxon>Oppiidae</taxon>
        <taxon>Medioppia</taxon>
    </lineage>
</organism>
<name>A0A7R9KY47_9ACAR</name>
<comment type="catalytic activity">
    <reaction evidence="1">
        <text>an N-(acyl)-sphingosylphosphoethanolamine = an N-(acyl)-sphingosyl-1,3-cyclic phosphate + ethanolamine</text>
        <dbReference type="Rhea" id="RHEA:60648"/>
        <dbReference type="ChEBI" id="CHEBI:57603"/>
        <dbReference type="ChEBI" id="CHEBI:143891"/>
        <dbReference type="ChEBI" id="CHEBI:143892"/>
    </reaction>
</comment>
<dbReference type="GO" id="GO:0016829">
    <property type="term" value="F:lyase activity"/>
    <property type="evidence" value="ECO:0007669"/>
    <property type="project" value="UniProtKB-KW"/>
</dbReference>
<evidence type="ECO:0000313" key="11">
    <source>
        <dbReference type="Proteomes" id="UP000759131"/>
    </source>
</evidence>
<evidence type="ECO:0000259" key="8">
    <source>
        <dbReference type="PROSITE" id="PS50004"/>
    </source>
</evidence>
<comment type="catalytic activity">
    <reaction evidence="6">
        <text>a 1,2-diacyl-sn-glycero-3-phospho-(1D-myo-inositol-4,5-bisphosphate) + H2O = 1D-myo-inositol 1,4,5-trisphosphate + a 1,2-diacyl-sn-glycerol + H(+)</text>
        <dbReference type="Rhea" id="RHEA:33179"/>
        <dbReference type="ChEBI" id="CHEBI:15377"/>
        <dbReference type="ChEBI" id="CHEBI:15378"/>
        <dbReference type="ChEBI" id="CHEBI:17815"/>
        <dbReference type="ChEBI" id="CHEBI:58456"/>
        <dbReference type="ChEBI" id="CHEBI:203600"/>
        <dbReference type="EC" id="3.1.4.11"/>
    </reaction>
</comment>
<dbReference type="SUPFAM" id="SSF51695">
    <property type="entry name" value="PLC-like phosphodiesterases"/>
    <property type="match status" value="1"/>
</dbReference>
<protein>
    <recommendedName>
        <fullName evidence="6">Phosphoinositide phospholipase C</fullName>
        <ecNumber evidence="6">3.1.4.11</ecNumber>
    </recommendedName>
</protein>
<dbReference type="PANTHER" id="PTHR10336:SF196">
    <property type="entry name" value="PHOSPHOINOSITIDE PHOSPHOLIPASE C"/>
    <property type="match status" value="1"/>
</dbReference>
<dbReference type="PROSITE" id="PS50004">
    <property type="entry name" value="C2"/>
    <property type="match status" value="1"/>
</dbReference>
<dbReference type="GO" id="GO:0007214">
    <property type="term" value="P:gamma-aminobutyric acid signaling pathway"/>
    <property type="evidence" value="ECO:0007669"/>
    <property type="project" value="TreeGrafter"/>
</dbReference>
<dbReference type="GO" id="GO:0051209">
    <property type="term" value="P:release of sequestered calcium ion into cytosol"/>
    <property type="evidence" value="ECO:0007669"/>
    <property type="project" value="TreeGrafter"/>
</dbReference>
<dbReference type="OrthoDB" id="269822at2759"/>
<dbReference type="AlphaFoldDB" id="A0A7R9KY47"/>
<keyword evidence="6" id="KW-0443">Lipid metabolism</keyword>
<evidence type="ECO:0000259" key="9">
    <source>
        <dbReference type="PROSITE" id="PS50008"/>
    </source>
</evidence>
<feature type="domain" description="C2" evidence="8">
    <location>
        <begin position="104"/>
        <end position="222"/>
    </location>
</feature>
<dbReference type="GO" id="GO:0048015">
    <property type="term" value="P:phosphatidylinositol-mediated signaling"/>
    <property type="evidence" value="ECO:0007669"/>
    <property type="project" value="TreeGrafter"/>
</dbReference>
<keyword evidence="3" id="KW-0460">Magnesium</keyword>
<dbReference type="InterPro" id="IPR000008">
    <property type="entry name" value="C2_dom"/>
</dbReference>
<dbReference type="EMBL" id="OC862491">
    <property type="protein sequence ID" value="CAD7630281.1"/>
    <property type="molecule type" value="Genomic_DNA"/>
</dbReference>